<evidence type="ECO:0000256" key="3">
    <source>
        <dbReference type="SAM" id="Phobius"/>
    </source>
</evidence>
<evidence type="ECO:0008006" key="6">
    <source>
        <dbReference type="Google" id="ProtNLM"/>
    </source>
</evidence>
<reference evidence="4" key="2">
    <citation type="submission" date="2025-09" db="UniProtKB">
        <authorList>
            <consortium name="Ensembl"/>
        </authorList>
    </citation>
    <scope>IDENTIFICATION</scope>
</reference>
<dbReference type="Gene3D" id="2.30.30.850">
    <property type="match status" value="1"/>
</dbReference>
<dbReference type="Gene3D" id="3.90.310.10">
    <property type="entry name" value="ENV polyprotein, receptor-binding domain"/>
    <property type="match status" value="1"/>
</dbReference>
<sequence>MNWIKCLPLALLNVRTQPRADTGISPFEMLYGMPYDLEMPIEHPKVEEKFLQEYIMKRRQELIKKGLIVQRPPLDIAIHKITPGDKVLIKTWKESSLTPCWEGQFLVLLTTDTAVWTPKEGGLMQAESKDQFRFLTGSSNPGKSYCNYPGEYYCAYWGCEIITTGGWKAQTPDQYLTVDRGPTGCKKPTYGFEGGLANPGNCKYLTIEVLQPQHDAWKIGKTWGVRFWEQGNDKRVLIFIKKEKIKHPQAVGPNSVVKEPKILPPTHDITIGRSDITKGTPRERKQPNPLWEIIQATYQTLNHTKSNLTESCWLCYDVNPPFYEAIGINDTYNLSSEPTPSRCSWGSRKEGITMQHVTGIGACIGTVLRQNKHCVVPLIPTSKNCLKVDYSPGRKSVIYDYWDIETRKRVKREPITAITIATLLGIGTVGAGTGITSLIQQKQGFSSLRAAVDEDLEKIEKSITALEKSLTSLSEVVLQNRRGMDLLSLQQGGLCAALGQECCFYADHTGVVRDTMTKLREGLENRKREREAQQNWYESWFTKSPWLTTLLSTIIGPIAVLMLILTFGLDYPTRSSMEARSSPPVPIWRIGLPCLCG</sequence>
<feature type="region of interest" description="Disordered" evidence="2">
    <location>
        <begin position="256"/>
        <end position="285"/>
    </location>
</feature>
<dbReference type="PANTHER" id="PTHR10424:SF82">
    <property type="entry name" value="ENVELOPE GLYCOPROTEIN-RELATED"/>
    <property type="match status" value="1"/>
</dbReference>
<evidence type="ECO:0000313" key="4">
    <source>
        <dbReference type="Ensembl" id="ENSANIP00000024603.1"/>
    </source>
</evidence>
<keyword evidence="3" id="KW-0812">Transmembrane</keyword>
<proteinExistence type="predicted"/>
<keyword evidence="3" id="KW-0472">Membrane</keyword>
<dbReference type="SUPFAM" id="SSF58069">
    <property type="entry name" value="Virus ectodomain"/>
    <property type="match status" value="1"/>
</dbReference>
<dbReference type="PANTHER" id="PTHR10424">
    <property type="entry name" value="VIRAL ENVELOPE PROTEIN"/>
    <property type="match status" value="1"/>
</dbReference>
<feature type="transmembrane region" description="Helical" evidence="3">
    <location>
        <begin position="546"/>
        <end position="569"/>
    </location>
</feature>
<evidence type="ECO:0000256" key="2">
    <source>
        <dbReference type="SAM" id="MobiDB-lite"/>
    </source>
</evidence>
<evidence type="ECO:0000313" key="5">
    <source>
        <dbReference type="Proteomes" id="UP000694541"/>
    </source>
</evidence>
<reference evidence="4" key="1">
    <citation type="submission" date="2025-08" db="UniProtKB">
        <authorList>
            <consortium name="Ensembl"/>
        </authorList>
    </citation>
    <scope>IDENTIFICATION</scope>
</reference>
<dbReference type="Ensembl" id="ENSANIT00000025426.1">
    <property type="protein sequence ID" value="ENSANIP00000024603.1"/>
    <property type="gene ID" value="ENSANIG00000016637.1"/>
</dbReference>
<dbReference type="AlphaFoldDB" id="A0A8B9NMG9"/>
<organism evidence="4 5">
    <name type="scientific">Accipiter nisus</name>
    <name type="common">Eurasian sparrowhawk</name>
    <dbReference type="NCBI Taxonomy" id="211598"/>
    <lineage>
        <taxon>Eukaryota</taxon>
        <taxon>Metazoa</taxon>
        <taxon>Chordata</taxon>
        <taxon>Craniata</taxon>
        <taxon>Vertebrata</taxon>
        <taxon>Euteleostomi</taxon>
        <taxon>Archelosauria</taxon>
        <taxon>Archosauria</taxon>
        <taxon>Dinosauria</taxon>
        <taxon>Saurischia</taxon>
        <taxon>Theropoda</taxon>
        <taxon>Coelurosauria</taxon>
        <taxon>Aves</taxon>
        <taxon>Neognathae</taxon>
        <taxon>Neoaves</taxon>
        <taxon>Telluraves</taxon>
        <taxon>Accipitrimorphae</taxon>
        <taxon>Accipitriformes</taxon>
        <taxon>Accipitridae</taxon>
        <taxon>Accipitrinae</taxon>
        <taxon>Accipiter</taxon>
    </lineage>
</organism>
<dbReference type="CDD" id="cd09851">
    <property type="entry name" value="HTLV-1-like_HR1-HR2"/>
    <property type="match status" value="1"/>
</dbReference>
<keyword evidence="1" id="KW-0175">Coiled coil</keyword>
<protein>
    <recommendedName>
        <fullName evidence="6">Envelope glycoprotein</fullName>
    </recommendedName>
</protein>
<keyword evidence="5" id="KW-1185">Reference proteome</keyword>
<evidence type="ECO:0000256" key="1">
    <source>
        <dbReference type="SAM" id="Coils"/>
    </source>
</evidence>
<dbReference type="Proteomes" id="UP000694541">
    <property type="component" value="Unplaced"/>
</dbReference>
<name>A0A8B9NMG9_9AVES</name>
<dbReference type="Pfam" id="PF00429">
    <property type="entry name" value="TLV_coat"/>
    <property type="match status" value="2"/>
</dbReference>
<dbReference type="SUPFAM" id="SSF49830">
    <property type="entry name" value="ENV polyprotein, receptor-binding domain"/>
    <property type="match status" value="1"/>
</dbReference>
<keyword evidence="3" id="KW-1133">Transmembrane helix</keyword>
<dbReference type="Gene3D" id="1.10.287.210">
    <property type="match status" value="1"/>
</dbReference>
<dbReference type="InterPro" id="IPR018154">
    <property type="entry name" value="TLV/ENV_coat_polyprotein"/>
</dbReference>
<feature type="coiled-coil region" evidence="1">
    <location>
        <begin position="449"/>
        <end position="476"/>
    </location>
</feature>
<dbReference type="InterPro" id="IPR008981">
    <property type="entry name" value="FMuLV_rcpt-bd"/>
</dbReference>
<feature type="transmembrane region" description="Helical" evidence="3">
    <location>
        <begin position="415"/>
        <end position="439"/>
    </location>
</feature>
<accession>A0A8B9NMG9</accession>